<accession>A0ACB0JUD3</accession>
<dbReference type="Proteomes" id="UP001177021">
    <property type="component" value="Unassembled WGS sequence"/>
</dbReference>
<comment type="caution">
    <text evidence="1">The sequence shown here is derived from an EMBL/GenBank/DDBJ whole genome shotgun (WGS) entry which is preliminary data.</text>
</comment>
<keyword evidence="2" id="KW-1185">Reference proteome</keyword>
<protein>
    <submittedName>
        <fullName evidence="1">Uncharacterized protein</fullName>
    </submittedName>
</protein>
<organism evidence="1 2">
    <name type="scientific">Trifolium pratense</name>
    <name type="common">Red clover</name>
    <dbReference type="NCBI Taxonomy" id="57577"/>
    <lineage>
        <taxon>Eukaryota</taxon>
        <taxon>Viridiplantae</taxon>
        <taxon>Streptophyta</taxon>
        <taxon>Embryophyta</taxon>
        <taxon>Tracheophyta</taxon>
        <taxon>Spermatophyta</taxon>
        <taxon>Magnoliopsida</taxon>
        <taxon>eudicotyledons</taxon>
        <taxon>Gunneridae</taxon>
        <taxon>Pentapetalae</taxon>
        <taxon>rosids</taxon>
        <taxon>fabids</taxon>
        <taxon>Fabales</taxon>
        <taxon>Fabaceae</taxon>
        <taxon>Papilionoideae</taxon>
        <taxon>50 kb inversion clade</taxon>
        <taxon>NPAAA clade</taxon>
        <taxon>Hologalegina</taxon>
        <taxon>IRL clade</taxon>
        <taxon>Trifolieae</taxon>
        <taxon>Trifolium</taxon>
    </lineage>
</organism>
<evidence type="ECO:0000313" key="1">
    <source>
        <dbReference type="EMBL" id="CAJ2648724.1"/>
    </source>
</evidence>
<name>A0ACB0JUD3_TRIPR</name>
<sequence>MFPTLLSPPLDAVNSADDDNDSADDDDNDDSADDDDDSDEDSSDDSVDDGYVTRTYQKFCYDLRNPHAQPLHPPPDFDAVKIIHSSAKPLFFYDDPVAQLDAVTKFDTVLSMGSHDFIDEVLKVPNIVEQLWKFSAQND</sequence>
<dbReference type="EMBL" id="CASHSV030000109">
    <property type="protein sequence ID" value="CAJ2648724.1"/>
    <property type="molecule type" value="Genomic_DNA"/>
</dbReference>
<reference evidence="1" key="1">
    <citation type="submission" date="2023-10" db="EMBL/GenBank/DDBJ databases">
        <authorList>
            <person name="Rodriguez Cubillos JULIANA M."/>
            <person name="De Vega J."/>
        </authorList>
    </citation>
    <scope>NUCLEOTIDE SEQUENCE</scope>
</reference>
<proteinExistence type="predicted"/>
<gene>
    <name evidence="1" type="ORF">MILVUS5_LOCUS17007</name>
</gene>
<evidence type="ECO:0000313" key="2">
    <source>
        <dbReference type="Proteomes" id="UP001177021"/>
    </source>
</evidence>